<accession>A0A1V9FMU2</accession>
<dbReference type="RefSeq" id="WP_081154276.1">
    <property type="nucleotide sequence ID" value="NZ_LVYD01000074.1"/>
</dbReference>
<dbReference type="SUPFAM" id="SSF52129">
    <property type="entry name" value="Caspase-like"/>
    <property type="match status" value="1"/>
</dbReference>
<name>A0A1V9FMU2_9BACT</name>
<sequence>MYKDYALIIGINDYTREDSDLPQLHGAIKDAEGFEEWFVKDSGNDDANGIEKHFESVYSKCDPLTPVYDVIEKALGKLLKKAEEEPALNRRLYFYFAGHGIGLDYDTTNNALCLADWSEKKRGNALSSKDYHNTFIKLGLFRQVIILLDCCREIKVNVYPRPPEETPMAGSGPHQAEVFWGYATKFNNLAHEIDTENGDKRGAFTYVLMNGLRGGAANEDGIIDSVNLKKYLDRYVPVAANRDKLSQKPEINNGLTEPESIFAKVDPGLVPCAIQFQSHRTGPVLLVDGLGKTIEKIVDAGGKKITIDLKKGKYLLKDELNHEVHPINIESFRFPINPIAINF</sequence>
<reference evidence="2 3" key="1">
    <citation type="submission" date="2016-03" db="EMBL/GenBank/DDBJ databases">
        <title>Niastella vici sp. nov., isolated from farmland soil.</title>
        <authorList>
            <person name="Chen L."/>
            <person name="Wang D."/>
            <person name="Yang S."/>
            <person name="Wang G."/>
        </authorList>
    </citation>
    <scope>NUCLEOTIDE SEQUENCE [LARGE SCALE GENOMIC DNA]</scope>
    <source>
        <strain evidence="2 3">DJ57</strain>
    </source>
</reference>
<keyword evidence="3" id="KW-1185">Reference proteome</keyword>
<feature type="domain" description="Peptidase C14 caspase" evidence="1">
    <location>
        <begin position="5"/>
        <end position="256"/>
    </location>
</feature>
<dbReference type="EMBL" id="LVYD01000074">
    <property type="protein sequence ID" value="OQP59660.1"/>
    <property type="molecule type" value="Genomic_DNA"/>
</dbReference>
<evidence type="ECO:0000313" key="3">
    <source>
        <dbReference type="Proteomes" id="UP000192796"/>
    </source>
</evidence>
<dbReference type="GO" id="GO:0004197">
    <property type="term" value="F:cysteine-type endopeptidase activity"/>
    <property type="evidence" value="ECO:0007669"/>
    <property type="project" value="InterPro"/>
</dbReference>
<dbReference type="Proteomes" id="UP000192796">
    <property type="component" value="Unassembled WGS sequence"/>
</dbReference>
<organism evidence="2 3">
    <name type="scientific">Niastella vici</name>
    <dbReference type="NCBI Taxonomy" id="1703345"/>
    <lineage>
        <taxon>Bacteria</taxon>
        <taxon>Pseudomonadati</taxon>
        <taxon>Bacteroidota</taxon>
        <taxon>Chitinophagia</taxon>
        <taxon>Chitinophagales</taxon>
        <taxon>Chitinophagaceae</taxon>
        <taxon>Niastella</taxon>
    </lineage>
</organism>
<proteinExistence type="predicted"/>
<gene>
    <name evidence="2" type="ORF">A3860_36435</name>
</gene>
<dbReference type="Gene3D" id="3.40.50.1460">
    <property type="match status" value="1"/>
</dbReference>
<dbReference type="STRING" id="1703345.A3860_36435"/>
<dbReference type="GO" id="GO:0006508">
    <property type="term" value="P:proteolysis"/>
    <property type="evidence" value="ECO:0007669"/>
    <property type="project" value="InterPro"/>
</dbReference>
<dbReference type="InterPro" id="IPR011600">
    <property type="entry name" value="Pept_C14_caspase"/>
</dbReference>
<evidence type="ECO:0000313" key="2">
    <source>
        <dbReference type="EMBL" id="OQP59660.1"/>
    </source>
</evidence>
<protein>
    <recommendedName>
        <fullName evidence="1">Peptidase C14 caspase domain-containing protein</fullName>
    </recommendedName>
</protein>
<dbReference type="AlphaFoldDB" id="A0A1V9FMU2"/>
<dbReference type="OrthoDB" id="8447555at2"/>
<evidence type="ECO:0000259" key="1">
    <source>
        <dbReference type="Pfam" id="PF00656"/>
    </source>
</evidence>
<dbReference type="Pfam" id="PF00656">
    <property type="entry name" value="Peptidase_C14"/>
    <property type="match status" value="1"/>
</dbReference>
<dbReference type="InterPro" id="IPR029030">
    <property type="entry name" value="Caspase-like_dom_sf"/>
</dbReference>
<comment type="caution">
    <text evidence="2">The sequence shown here is derived from an EMBL/GenBank/DDBJ whole genome shotgun (WGS) entry which is preliminary data.</text>
</comment>